<comment type="pathway">
    <text evidence="1 7">Pyrimidine metabolism; UMP biosynthesis via de novo pathway; UMP from orotate: step 1/2.</text>
</comment>
<dbReference type="EC" id="2.4.2.10" evidence="2 7"/>
<dbReference type="FunFam" id="3.40.50.2020:FF:000029">
    <property type="entry name" value="Orotate phosphoribosyltransferase"/>
    <property type="match status" value="1"/>
</dbReference>
<dbReference type="Gene3D" id="3.40.50.2020">
    <property type="match status" value="1"/>
</dbReference>
<keyword evidence="10" id="KW-1185">Reference proteome</keyword>
<dbReference type="InterPro" id="IPR000836">
    <property type="entry name" value="PRTase_dom"/>
</dbReference>
<gene>
    <name evidence="7 9" type="primary">pyrE</name>
    <name evidence="9" type="ORF">MNODULE_02135</name>
</gene>
<name>A0A7X6I9N3_9BACT</name>
<dbReference type="GO" id="GO:0044205">
    <property type="term" value="P:'de novo' UMP biosynthetic process"/>
    <property type="evidence" value="ECO:0007669"/>
    <property type="project" value="UniProtKB-UniRule"/>
</dbReference>
<dbReference type="UniPathway" id="UPA00070">
    <property type="reaction ID" value="UER00119"/>
</dbReference>
<dbReference type="PANTHER" id="PTHR19278">
    <property type="entry name" value="OROTATE PHOSPHORIBOSYLTRANSFERASE"/>
    <property type="match status" value="1"/>
</dbReference>
<accession>A0A7X6I9N3</accession>
<dbReference type="SUPFAM" id="SSF53271">
    <property type="entry name" value="PRTase-like"/>
    <property type="match status" value="1"/>
</dbReference>
<dbReference type="GO" id="GO:0004588">
    <property type="term" value="F:orotate phosphoribosyltransferase activity"/>
    <property type="evidence" value="ECO:0007669"/>
    <property type="project" value="UniProtKB-UniRule"/>
</dbReference>
<comment type="caution">
    <text evidence="9">The sequence shown here is derived from an EMBL/GenBank/DDBJ whole genome shotgun (WGS) entry which is preliminary data.</text>
</comment>
<dbReference type="NCBIfam" id="TIGR00336">
    <property type="entry name" value="pyrE"/>
    <property type="match status" value="1"/>
</dbReference>
<reference evidence="9 10" key="1">
    <citation type="journal article" date="2020" name="Nature">
        <title>Bacterial chemolithoautotrophy via manganese oxidation.</title>
        <authorList>
            <person name="Yu H."/>
            <person name="Leadbetter J.R."/>
        </authorList>
    </citation>
    <scope>NUCLEOTIDE SEQUENCE [LARGE SCALE GENOMIC DNA]</scope>
    <source>
        <strain evidence="9 10">Mn-1</strain>
    </source>
</reference>
<evidence type="ECO:0000256" key="1">
    <source>
        <dbReference type="ARBA" id="ARBA00004889"/>
    </source>
</evidence>
<evidence type="ECO:0000259" key="8">
    <source>
        <dbReference type="Pfam" id="PF00156"/>
    </source>
</evidence>
<feature type="binding site" evidence="7">
    <location>
        <position position="107"/>
    </location>
    <ligand>
        <name>5-phospho-alpha-D-ribose 1-diphosphate</name>
        <dbReference type="ChEBI" id="CHEBI:58017"/>
        <note>ligand shared between dimeric partners</note>
    </ligand>
</feature>
<dbReference type="GO" id="GO:0000287">
    <property type="term" value="F:magnesium ion binding"/>
    <property type="evidence" value="ECO:0007669"/>
    <property type="project" value="UniProtKB-UniRule"/>
</dbReference>
<comment type="cofactor">
    <cofactor evidence="7">
        <name>Mg(2+)</name>
        <dbReference type="ChEBI" id="CHEBI:18420"/>
    </cofactor>
</comment>
<dbReference type="RefSeq" id="WP_168057846.1">
    <property type="nucleotide sequence ID" value="NZ_VTOW01000001.1"/>
</dbReference>
<keyword evidence="5 7" id="KW-0460">Magnesium</keyword>
<comment type="caution">
    <text evidence="7">Lacks conserved residue(s) required for the propagation of feature annotation.</text>
</comment>
<evidence type="ECO:0000256" key="4">
    <source>
        <dbReference type="ARBA" id="ARBA00022679"/>
    </source>
</evidence>
<evidence type="ECO:0000256" key="5">
    <source>
        <dbReference type="ARBA" id="ARBA00022842"/>
    </source>
</evidence>
<dbReference type="Pfam" id="PF00156">
    <property type="entry name" value="Pribosyltran"/>
    <property type="match status" value="1"/>
</dbReference>
<sequence length="188" mass="20634">MNDRERAALRQQLLKKLRDSFVYSAEPTFVLSSGRKSHFYIDCKKVTLDAEGATWVGLMILDRIADLEIDAIGGMTLGADPIATAVAVLSYESGAPISAFIIRKESKGYGTQGFIEGRVGRETKVVVVDDVLTSGRATERTIRILQEAGCDVVKVIALVDRKEGGREHLERLGFEVEALYTVEDLLKG</sequence>
<dbReference type="InterPro" id="IPR029057">
    <property type="entry name" value="PRTase-like"/>
</dbReference>
<dbReference type="CDD" id="cd06223">
    <property type="entry name" value="PRTases_typeI"/>
    <property type="match status" value="1"/>
</dbReference>
<feature type="binding site" description="in other chain" evidence="7">
    <location>
        <begin position="129"/>
        <end position="137"/>
    </location>
    <ligand>
        <name>5-phospho-alpha-D-ribose 1-diphosphate</name>
        <dbReference type="ChEBI" id="CHEBI:58017"/>
        <note>ligand shared between dimeric partners</note>
    </ligand>
</feature>
<proteinExistence type="inferred from homology"/>
<feature type="binding site" evidence="7">
    <location>
        <position position="161"/>
    </location>
    <ligand>
        <name>orotate</name>
        <dbReference type="ChEBI" id="CHEBI:30839"/>
    </ligand>
</feature>
<evidence type="ECO:0000256" key="3">
    <source>
        <dbReference type="ARBA" id="ARBA00022676"/>
    </source>
</evidence>
<comment type="catalytic activity">
    <reaction evidence="7">
        <text>orotidine 5'-phosphate + diphosphate = orotate + 5-phospho-alpha-D-ribose 1-diphosphate</text>
        <dbReference type="Rhea" id="RHEA:10380"/>
        <dbReference type="ChEBI" id="CHEBI:30839"/>
        <dbReference type="ChEBI" id="CHEBI:33019"/>
        <dbReference type="ChEBI" id="CHEBI:57538"/>
        <dbReference type="ChEBI" id="CHEBI:58017"/>
        <dbReference type="EC" id="2.4.2.10"/>
    </reaction>
</comment>
<feature type="binding site" evidence="7">
    <location>
        <position position="103"/>
    </location>
    <ligand>
        <name>5-phospho-alpha-D-ribose 1-diphosphate</name>
        <dbReference type="ChEBI" id="CHEBI:58017"/>
        <note>ligand shared between dimeric partners</note>
    </ligand>
</feature>
<dbReference type="PANTHER" id="PTHR19278:SF9">
    <property type="entry name" value="URIDINE 5'-MONOPHOSPHATE SYNTHASE"/>
    <property type="match status" value="1"/>
</dbReference>
<dbReference type="Proteomes" id="UP000534783">
    <property type="component" value="Unassembled WGS sequence"/>
</dbReference>
<comment type="subunit">
    <text evidence="7">Homodimer.</text>
</comment>
<dbReference type="EMBL" id="VTOW01000001">
    <property type="protein sequence ID" value="NKE69550.1"/>
    <property type="molecule type" value="Genomic_DNA"/>
</dbReference>
<evidence type="ECO:0000256" key="2">
    <source>
        <dbReference type="ARBA" id="ARBA00011971"/>
    </source>
</evidence>
<evidence type="ECO:0000256" key="6">
    <source>
        <dbReference type="ARBA" id="ARBA00022975"/>
    </source>
</evidence>
<keyword evidence="3 7" id="KW-0328">Glycosyltransferase</keyword>
<dbReference type="InterPro" id="IPR023031">
    <property type="entry name" value="OPRT"/>
</dbReference>
<dbReference type="GO" id="GO:0019856">
    <property type="term" value="P:pyrimidine nucleobase biosynthetic process"/>
    <property type="evidence" value="ECO:0007669"/>
    <property type="project" value="TreeGrafter"/>
</dbReference>
<evidence type="ECO:0000313" key="10">
    <source>
        <dbReference type="Proteomes" id="UP000534783"/>
    </source>
</evidence>
<feature type="binding site" evidence="7">
    <location>
        <position position="133"/>
    </location>
    <ligand>
        <name>orotate</name>
        <dbReference type="ChEBI" id="CHEBI:30839"/>
    </ligand>
</feature>
<comment type="function">
    <text evidence="7">Catalyzes the transfer of a ribosyl phosphate group from 5-phosphoribose 1-diphosphate to orotate, leading to the formation of orotidine monophosphate (OMP).</text>
</comment>
<keyword evidence="4 7" id="KW-0808">Transferase</keyword>
<protein>
    <recommendedName>
        <fullName evidence="2 7">Orotate phosphoribosyltransferase</fullName>
        <shortName evidence="7">OPRT</shortName>
        <shortName evidence="7">OPRTase</shortName>
        <ecNumber evidence="2 7">2.4.2.10</ecNumber>
    </recommendedName>
</protein>
<feature type="binding site" description="in other chain" evidence="7">
    <location>
        <position position="104"/>
    </location>
    <ligand>
        <name>5-phospho-alpha-D-ribose 1-diphosphate</name>
        <dbReference type="ChEBI" id="CHEBI:58017"/>
        <note>ligand shared between dimeric partners</note>
    </ligand>
</feature>
<organism evidence="9 10">
    <name type="scientific">Candidatus Manganitrophus noduliformans</name>
    <dbReference type="NCBI Taxonomy" id="2606439"/>
    <lineage>
        <taxon>Bacteria</taxon>
        <taxon>Pseudomonadati</taxon>
        <taxon>Nitrospirota</taxon>
        <taxon>Nitrospiria</taxon>
        <taxon>Candidatus Troglogloeales</taxon>
        <taxon>Candidatus Manganitrophaceae</taxon>
        <taxon>Candidatus Manganitrophus</taxon>
    </lineage>
</organism>
<keyword evidence="6 7" id="KW-0665">Pyrimidine biosynthesis</keyword>
<dbReference type="AlphaFoldDB" id="A0A7X6I9N3"/>
<dbReference type="HAMAP" id="MF_01208">
    <property type="entry name" value="PyrE"/>
    <property type="match status" value="1"/>
</dbReference>
<dbReference type="InterPro" id="IPR004467">
    <property type="entry name" value="Or_phspho_trans_dom"/>
</dbReference>
<evidence type="ECO:0000313" key="9">
    <source>
        <dbReference type="EMBL" id="NKE69550.1"/>
    </source>
</evidence>
<feature type="domain" description="Phosphoribosyltransferase" evidence="8">
    <location>
        <begin position="117"/>
        <end position="168"/>
    </location>
</feature>
<evidence type="ECO:0000256" key="7">
    <source>
        <dbReference type="HAMAP-Rule" id="MF_01208"/>
    </source>
</evidence>
<comment type="similarity">
    <text evidence="7">Belongs to the purine/pyrimidine phosphoribosyltransferase family. PyrE subfamily.</text>
</comment>